<evidence type="ECO:0008006" key="4">
    <source>
        <dbReference type="Google" id="ProtNLM"/>
    </source>
</evidence>
<accession>A0A0F3ILN3</accession>
<protein>
    <recommendedName>
        <fullName evidence="4">DUF4124 domain-containing protein</fullName>
    </recommendedName>
</protein>
<reference evidence="2 3" key="2">
    <citation type="journal article" date="2016" name="Microb. Ecol.">
        <title>Genome Characteristics of a Novel Type I Methanotroph (Sn10-6) Isolated from a Flooded Indian Rice Field.</title>
        <authorList>
            <person name="Rahalkar M.C."/>
            <person name="Pandit P.S."/>
            <person name="Dhakephalkar P.K."/>
            <person name="Pore S."/>
            <person name="Arora P."/>
            <person name="Kapse N."/>
        </authorList>
    </citation>
    <scope>NUCLEOTIDE SEQUENCE [LARGE SCALE GENOMIC DNA]</scope>
    <source>
        <strain evidence="2 3">Sn10-6</strain>
    </source>
</reference>
<name>A0A0F3ILN3_9GAMM</name>
<dbReference type="EMBL" id="LAJX01000029">
    <property type="protein sequence ID" value="KJV07557.1"/>
    <property type="molecule type" value="Genomic_DNA"/>
</dbReference>
<dbReference type="AlphaFoldDB" id="A0A0F3ILN3"/>
<evidence type="ECO:0000313" key="3">
    <source>
        <dbReference type="Proteomes" id="UP000033684"/>
    </source>
</evidence>
<gene>
    <name evidence="2" type="ORF">VZ94_04005</name>
</gene>
<comment type="caution">
    <text evidence="2">The sequence shown here is derived from an EMBL/GenBank/DDBJ whole genome shotgun (WGS) entry which is preliminary data.</text>
</comment>
<dbReference type="PATRIC" id="fig|1632867.3.peg.3516"/>
<keyword evidence="1" id="KW-0175">Coiled coil</keyword>
<evidence type="ECO:0000256" key="1">
    <source>
        <dbReference type="SAM" id="Coils"/>
    </source>
</evidence>
<reference evidence="3" key="1">
    <citation type="submission" date="2015-03" db="EMBL/GenBank/DDBJ databases">
        <title>Draft genome sequence of a novel methanotroph (Sn10-6) isolated from flooded ricefield rhizosphere in India.</title>
        <authorList>
            <person name="Pandit P.S."/>
            <person name="Pore S.D."/>
            <person name="Arora P."/>
            <person name="Kapse N.G."/>
            <person name="Dhakephalkar P.K."/>
            <person name="Rahalkar M.C."/>
        </authorList>
    </citation>
    <scope>NUCLEOTIDE SEQUENCE [LARGE SCALE GENOMIC DNA]</scope>
    <source>
        <strain evidence="3">Sn10-6</strain>
    </source>
</reference>
<proteinExistence type="predicted"/>
<organism evidence="2 3">
    <name type="scientific">Methylocucumis oryzae</name>
    <dbReference type="NCBI Taxonomy" id="1632867"/>
    <lineage>
        <taxon>Bacteria</taxon>
        <taxon>Pseudomonadati</taxon>
        <taxon>Pseudomonadota</taxon>
        <taxon>Gammaproteobacteria</taxon>
        <taxon>Methylococcales</taxon>
        <taxon>Methylococcaceae</taxon>
        <taxon>Methylocucumis</taxon>
    </lineage>
</organism>
<feature type="coiled-coil region" evidence="1">
    <location>
        <begin position="104"/>
        <end position="138"/>
    </location>
</feature>
<dbReference type="Proteomes" id="UP000033684">
    <property type="component" value="Unassembled WGS sequence"/>
</dbReference>
<evidence type="ECO:0000313" key="2">
    <source>
        <dbReference type="EMBL" id="KJV07557.1"/>
    </source>
</evidence>
<sequence length="317" mass="36649">MLFSETVFAKRMYRLVDQYGNTLFSDQVPVEQSKDRRELLSPSARILEVTEKAKTKEQIEIDKHLAELRKEEEKLIARQKVNDNALLLTYHSKEELYTALKLKMQVFENQKKSLLTSLKALNKQLQDQQKLAASYERDGDKIPPKLLEDIKSSQDQIQRLNNSLIANSDKQILVRNEFNADIERYLFLTQSTKKPVPSSKVPSIRQANALGLFYCENDHQCNKAWELARTFVNLHSTTKPDVYNDKLIMNRPPAVDTDISLSLSRIAISENDYQLFLDIHCHDSSVGEELCSSQKVKELRYSFRSYVNDALSRSTQQ</sequence>
<keyword evidence="3" id="KW-1185">Reference proteome</keyword>